<dbReference type="PANTHER" id="PTHR32315:SF4">
    <property type="entry name" value="URACIL PHOSPHORIBOSYLTRANSFERASE, CHLOROPLASTIC"/>
    <property type="match status" value="1"/>
</dbReference>
<evidence type="ECO:0000256" key="15">
    <source>
        <dbReference type="HAMAP-Rule" id="MF_01218"/>
    </source>
</evidence>
<comment type="activity regulation">
    <text evidence="15">Allosterically activated by GTP.</text>
</comment>
<evidence type="ECO:0000256" key="8">
    <source>
        <dbReference type="ARBA" id="ARBA00022842"/>
    </source>
</evidence>
<feature type="binding site" evidence="15">
    <location>
        <position position="193"/>
    </location>
    <ligand>
        <name>uracil</name>
        <dbReference type="ChEBI" id="CHEBI:17568"/>
    </ligand>
</feature>
<comment type="caution">
    <text evidence="17">The sequence shown here is derived from an EMBL/GenBank/DDBJ whole genome shotgun (WGS) entry which is preliminary data.</text>
</comment>
<dbReference type="InterPro" id="IPR029057">
    <property type="entry name" value="PRTase-like"/>
</dbReference>
<dbReference type="GO" id="GO:0005525">
    <property type="term" value="F:GTP binding"/>
    <property type="evidence" value="ECO:0007669"/>
    <property type="project" value="UniProtKB-KW"/>
</dbReference>
<dbReference type="Pfam" id="PF14681">
    <property type="entry name" value="UPRTase"/>
    <property type="match status" value="1"/>
</dbReference>
<evidence type="ECO:0000256" key="9">
    <source>
        <dbReference type="ARBA" id="ARBA00023134"/>
    </source>
</evidence>
<dbReference type="AlphaFoldDB" id="A0A936F4S6"/>
<dbReference type="CDD" id="cd06223">
    <property type="entry name" value="PRTases_typeI"/>
    <property type="match status" value="1"/>
</dbReference>
<evidence type="ECO:0000256" key="13">
    <source>
        <dbReference type="ARBA" id="ARBA00072146"/>
    </source>
</evidence>
<evidence type="ECO:0000256" key="2">
    <source>
        <dbReference type="ARBA" id="ARBA00009516"/>
    </source>
</evidence>
<feature type="binding site" evidence="15">
    <location>
        <position position="78"/>
    </location>
    <ligand>
        <name>5-phospho-alpha-D-ribose 1-diphosphate</name>
        <dbReference type="ChEBI" id="CHEBI:58017"/>
    </ligand>
</feature>
<keyword evidence="5 15" id="KW-0328">Glycosyltransferase</keyword>
<protein>
    <recommendedName>
        <fullName evidence="13 15">Uracil phosphoribosyltransferase</fullName>
        <ecNumber evidence="3 15">2.4.2.9</ecNumber>
    </recommendedName>
    <alternativeName>
        <fullName evidence="10 15">UMP pyrophosphorylase</fullName>
    </alternativeName>
    <alternativeName>
        <fullName evidence="14 15">UPRTase</fullName>
    </alternativeName>
</protein>
<dbReference type="GO" id="GO:0044206">
    <property type="term" value="P:UMP salvage"/>
    <property type="evidence" value="ECO:0007669"/>
    <property type="project" value="UniProtKB-UniRule"/>
</dbReference>
<organism evidence="17 18">
    <name type="scientific">Candidatus Geothrix odensensis</name>
    <dbReference type="NCBI Taxonomy" id="2954440"/>
    <lineage>
        <taxon>Bacteria</taxon>
        <taxon>Pseudomonadati</taxon>
        <taxon>Acidobacteriota</taxon>
        <taxon>Holophagae</taxon>
        <taxon>Holophagales</taxon>
        <taxon>Holophagaceae</taxon>
        <taxon>Geothrix</taxon>
    </lineage>
</organism>
<feature type="binding site" evidence="15">
    <location>
        <begin position="198"/>
        <end position="200"/>
    </location>
    <ligand>
        <name>uracil</name>
        <dbReference type="ChEBI" id="CHEBI:17568"/>
    </ligand>
</feature>
<name>A0A936F4S6_9BACT</name>
<keyword evidence="7 15" id="KW-0547">Nucleotide-binding</keyword>
<comment type="function">
    <text evidence="12 15">Catalyzes the conversion of uracil and 5-phospho-alpha-D-ribose 1-diphosphate (PRPP) to UMP and diphosphate.</text>
</comment>
<keyword evidence="8 15" id="KW-0460">Magnesium</keyword>
<comment type="pathway">
    <text evidence="1 15">Pyrimidine metabolism; UMP biosynthesis via salvage pathway; UMP from uracil: step 1/1.</text>
</comment>
<evidence type="ECO:0000256" key="7">
    <source>
        <dbReference type="ARBA" id="ARBA00022741"/>
    </source>
</evidence>
<reference evidence="17 18" key="1">
    <citation type="submission" date="2020-10" db="EMBL/GenBank/DDBJ databases">
        <title>Connecting structure to function with the recovery of over 1000 high-quality activated sludge metagenome-assembled genomes encoding full-length rRNA genes using long-read sequencing.</title>
        <authorList>
            <person name="Singleton C.M."/>
            <person name="Petriglieri F."/>
            <person name="Kristensen J.M."/>
            <person name="Kirkegaard R.H."/>
            <person name="Michaelsen T.Y."/>
            <person name="Andersen M.H."/>
            <person name="Karst S.M."/>
            <person name="Dueholm M.S."/>
            <person name="Nielsen P.H."/>
            <person name="Albertsen M."/>
        </authorList>
    </citation>
    <scope>NUCLEOTIDE SEQUENCE [LARGE SCALE GENOMIC DNA]</scope>
    <source>
        <strain evidence="17">OdNE_18-Q3-R46-58_MAXAC.008</strain>
    </source>
</reference>
<gene>
    <name evidence="15 17" type="primary">upp</name>
    <name evidence="17" type="ORF">IPN91_14685</name>
</gene>
<dbReference type="InterPro" id="IPR034332">
    <property type="entry name" value="Upp_B"/>
</dbReference>
<dbReference type="EC" id="2.4.2.9" evidence="3 15"/>
<comment type="catalytic activity">
    <reaction evidence="11 15">
        <text>UMP + diphosphate = 5-phospho-alpha-D-ribose 1-diphosphate + uracil</text>
        <dbReference type="Rhea" id="RHEA:13017"/>
        <dbReference type="ChEBI" id="CHEBI:17568"/>
        <dbReference type="ChEBI" id="CHEBI:33019"/>
        <dbReference type="ChEBI" id="CHEBI:57865"/>
        <dbReference type="ChEBI" id="CHEBI:58017"/>
        <dbReference type="EC" id="2.4.2.9"/>
    </reaction>
</comment>
<dbReference type="SUPFAM" id="SSF53271">
    <property type="entry name" value="PRTase-like"/>
    <property type="match status" value="1"/>
</dbReference>
<dbReference type="InterPro" id="IPR000836">
    <property type="entry name" value="PRTase_dom"/>
</dbReference>
<evidence type="ECO:0000313" key="18">
    <source>
        <dbReference type="Proteomes" id="UP000709959"/>
    </source>
</evidence>
<comment type="cofactor">
    <cofactor evidence="15">
        <name>Mg(2+)</name>
        <dbReference type="ChEBI" id="CHEBI:18420"/>
    </cofactor>
    <text evidence="15">Binds 1 Mg(2+) ion per subunit. The magnesium is bound as Mg-PRPP.</text>
</comment>
<dbReference type="GO" id="GO:0000287">
    <property type="term" value="F:magnesium ion binding"/>
    <property type="evidence" value="ECO:0007669"/>
    <property type="project" value="UniProtKB-UniRule"/>
</dbReference>
<evidence type="ECO:0000256" key="11">
    <source>
        <dbReference type="ARBA" id="ARBA00052919"/>
    </source>
</evidence>
<evidence type="ECO:0000256" key="4">
    <source>
        <dbReference type="ARBA" id="ARBA00022533"/>
    </source>
</evidence>
<dbReference type="NCBIfam" id="NF001097">
    <property type="entry name" value="PRK00129.1"/>
    <property type="match status" value="1"/>
</dbReference>
<feature type="domain" description="Phosphoribosyltransferase" evidence="16">
    <location>
        <begin position="5"/>
        <end position="207"/>
    </location>
</feature>
<evidence type="ECO:0000256" key="1">
    <source>
        <dbReference type="ARBA" id="ARBA00005180"/>
    </source>
</evidence>
<dbReference type="EMBL" id="JADKCH010000032">
    <property type="protein sequence ID" value="MBK8573826.1"/>
    <property type="molecule type" value="Genomic_DNA"/>
</dbReference>
<keyword evidence="4 15" id="KW-0021">Allosteric enzyme</keyword>
<keyword evidence="9 15" id="KW-0342">GTP-binding</keyword>
<dbReference type="GO" id="GO:0006223">
    <property type="term" value="P:uracil salvage"/>
    <property type="evidence" value="ECO:0007669"/>
    <property type="project" value="InterPro"/>
</dbReference>
<dbReference type="Gene3D" id="3.40.50.2020">
    <property type="match status" value="1"/>
</dbReference>
<evidence type="ECO:0000256" key="12">
    <source>
        <dbReference type="ARBA" id="ARBA00056901"/>
    </source>
</evidence>
<evidence type="ECO:0000256" key="6">
    <source>
        <dbReference type="ARBA" id="ARBA00022679"/>
    </source>
</evidence>
<dbReference type="PANTHER" id="PTHR32315">
    <property type="entry name" value="ADENINE PHOSPHORIBOSYLTRANSFERASE"/>
    <property type="match status" value="1"/>
</dbReference>
<sequence>MTIHVIDHPLVHHKLSLIRDRKTPGSLFRALIEEVGLILAIESTRTLPTESVVVETPLERTSTLRLKALDPVLVPVLRAGLGLLPSFLQLLPTAKVGHLGLYRDHDSLVPVPYYRNFPPLLEARPVFVLDPMLATGGSASEAVRQLKAAGAINLTLVSVLAAPEGLERLQGDHPDLTIVVGAVDRQLNEKGYILPGLGDAGDRLFGTA</sequence>
<evidence type="ECO:0000256" key="14">
    <source>
        <dbReference type="ARBA" id="ARBA00079807"/>
    </source>
</evidence>
<dbReference type="GO" id="GO:0005737">
    <property type="term" value="C:cytoplasm"/>
    <property type="evidence" value="ECO:0007669"/>
    <property type="project" value="UniProtKB-ARBA"/>
</dbReference>
<evidence type="ECO:0000259" key="16">
    <source>
        <dbReference type="Pfam" id="PF14681"/>
    </source>
</evidence>
<feature type="binding site" evidence="15">
    <location>
        <position position="199"/>
    </location>
    <ligand>
        <name>5-phospho-alpha-D-ribose 1-diphosphate</name>
        <dbReference type="ChEBI" id="CHEBI:58017"/>
    </ligand>
</feature>
<dbReference type="Proteomes" id="UP000709959">
    <property type="component" value="Unassembled WGS sequence"/>
</dbReference>
<dbReference type="FunFam" id="3.40.50.2020:FF:000003">
    <property type="entry name" value="Uracil phosphoribosyltransferase"/>
    <property type="match status" value="1"/>
</dbReference>
<feature type="binding site" evidence="15">
    <location>
        <position position="103"/>
    </location>
    <ligand>
        <name>5-phospho-alpha-D-ribose 1-diphosphate</name>
        <dbReference type="ChEBI" id="CHEBI:58017"/>
    </ligand>
</feature>
<evidence type="ECO:0000256" key="10">
    <source>
        <dbReference type="ARBA" id="ARBA00031082"/>
    </source>
</evidence>
<evidence type="ECO:0000256" key="3">
    <source>
        <dbReference type="ARBA" id="ARBA00011894"/>
    </source>
</evidence>
<evidence type="ECO:0000256" key="5">
    <source>
        <dbReference type="ARBA" id="ARBA00022676"/>
    </source>
</evidence>
<accession>A0A936F4S6</accession>
<feature type="binding site" evidence="15">
    <location>
        <begin position="130"/>
        <end position="138"/>
    </location>
    <ligand>
        <name>5-phospho-alpha-D-ribose 1-diphosphate</name>
        <dbReference type="ChEBI" id="CHEBI:58017"/>
    </ligand>
</feature>
<evidence type="ECO:0000313" key="17">
    <source>
        <dbReference type="EMBL" id="MBK8573826.1"/>
    </source>
</evidence>
<keyword evidence="6 15" id="KW-0808">Transferase</keyword>
<dbReference type="InterPro" id="IPR005765">
    <property type="entry name" value="UPRT"/>
</dbReference>
<dbReference type="HAMAP" id="MF_01218_B">
    <property type="entry name" value="Upp_B"/>
    <property type="match status" value="1"/>
</dbReference>
<dbReference type="NCBIfam" id="TIGR01091">
    <property type="entry name" value="upp"/>
    <property type="match status" value="1"/>
</dbReference>
<proteinExistence type="inferred from homology"/>
<comment type="similarity">
    <text evidence="2 15">Belongs to the UPRTase family.</text>
</comment>
<dbReference type="GO" id="GO:0004845">
    <property type="term" value="F:uracil phosphoribosyltransferase activity"/>
    <property type="evidence" value="ECO:0007669"/>
    <property type="project" value="UniProtKB-UniRule"/>
</dbReference>
<dbReference type="InterPro" id="IPR050054">
    <property type="entry name" value="UPRTase/APRTase"/>
</dbReference>